<dbReference type="InterPro" id="IPR038109">
    <property type="entry name" value="DNA_bind_recomb_sf"/>
</dbReference>
<dbReference type="AlphaFoldDB" id="A0A0P8BRC3"/>
<proteinExistence type="predicted"/>
<dbReference type="PROSITE" id="PS51736">
    <property type="entry name" value="RECOMBINASES_3"/>
    <property type="match status" value="1"/>
</dbReference>
<evidence type="ECO:0000259" key="2">
    <source>
        <dbReference type="PROSITE" id="PS51737"/>
    </source>
</evidence>
<dbReference type="Gene3D" id="3.90.1750.20">
    <property type="entry name" value="Putative Large Serine Recombinase, Chain B, Domain 2"/>
    <property type="match status" value="1"/>
</dbReference>
<dbReference type="InterPro" id="IPR050639">
    <property type="entry name" value="SSR_resolvase"/>
</dbReference>
<feature type="domain" description="Resolvase/invertase-type recombinase catalytic" evidence="1">
    <location>
        <begin position="1"/>
        <end position="38"/>
    </location>
</feature>
<dbReference type="EMBL" id="LJZR01000122">
    <property type="protein sequence ID" value="KPQ31168.1"/>
    <property type="molecule type" value="Genomic_DNA"/>
</dbReference>
<dbReference type="Pfam" id="PF07508">
    <property type="entry name" value="Recombinase"/>
    <property type="match status" value="1"/>
</dbReference>
<accession>A0A0P8BRC3</accession>
<dbReference type="InterPro" id="IPR025827">
    <property type="entry name" value="Zn_ribbon_recom_dom"/>
</dbReference>
<protein>
    <submittedName>
        <fullName evidence="3">Recombinase zinc beta ribbon domain/Recombinase</fullName>
    </submittedName>
</protein>
<dbReference type="PATRIC" id="fig|1666911.3.peg.1856"/>
<dbReference type="Proteomes" id="UP000050465">
    <property type="component" value="Unassembled WGS sequence"/>
</dbReference>
<dbReference type="InterPro" id="IPR011109">
    <property type="entry name" value="DNA_bind_recombinase_dom"/>
</dbReference>
<evidence type="ECO:0000259" key="1">
    <source>
        <dbReference type="PROSITE" id="PS51736"/>
    </source>
</evidence>
<dbReference type="GO" id="GO:0003677">
    <property type="term" value="F:DNA binding"/>
    <property type="evidence" value="ECO:0007669"/>
    <property type="project" value="InterPro"/>
</dbReference>
<organism evidence="3 4">
    <name type="scientific">Phormidesmis priestleyi Ana</name>
    <dbReference type="NCBI Taxonomy" id="1666911"/>
    <lineage>
        <taxon>Bacteria</taxon>
        <taxon>Bacillati</taxon>
        <taxon>Cyanobacteriota</taxon>
        <taxon>Cyanophyceae</taxon>
        <taxon>Leptolyngbyales</taxon>
        <taxon>Leptolyngbyaceae</taxon>
        <taxon>Phormidesmis</taxon>
    </lineage>
</organism>
<dbReference type="GO" id="GO:0000150">
    <property type="term" value="F:DNA strand exchange activity"/>
    <property type="evidence" value="ECO:0007669"/>
    <property type="project" value="InterPro"/>
</dbReference>
<comment type="caution">
    <text evidence="3">The sequence shown here is derived from an EMBL/GenBank/DDBJ whole genome shotgun (WGS) entry which is preliminary data.</text>
</comment>
<evidence type="ECO:0000313" key="3">
    <source>
        <dbReference type="EMBL" id="KPQ31168.1"/>
    </source>
</evidence>
<name>A0A0P8BRC3_9CYAN</name>
<dbReference type="STRING" id="1666911.HLUCCA11_24325"/>
<feature type="domain" description="Recombinase" evidence="2">
    <location>
        <begin position="45"/>
        <end position="190"/>
    </location>
</feature>
<dbReference type="PANTHER" id="PTHR30461:SF23">
    <property type="entry name" value="DNA RECOMBINASE-RELATED"/>
    <property type="match status" value="1"/>
</dbReference>
<dbReference type="Pfam" id="PF13408">
    <property type="entry name" value="Zn_ribbon_recom"/>
    <property type="match status" value="1"/>
</dbReference>
<evidence type="ECO:0000313" key="4">
    <source>
        <dbReference type="Proteomes" id="UP000050465"/>
    </source>
</evidence>
<sequence length="580" mass="66726">MHYEVLYIHVLKGTMSEAELHLIKQRMNQGKLNKAKRGELHFDLPTGYIRQPSGEVTLDPDEQVQSVIHLLFRKFNEVGTLHGVLRYLVRHNIQLGIRLRSGLSKGELEWRRPTRSTLQGLLKNPIYAGAYAYGRRRVSSRQSSTGHVRLGQVSLIPDEWQVFLPNKFPTYITWERYEQNLSKIQANKTHAESLGHARSGAALLSGLLFCKQCGSRLTVRYIGEKDYHTYTCARRASSYGTPACQSIPGKALDQYISKHVITAIEPAALELSLKAVSQVETERAALDQLWQQRLERATFEASRAARHYQRVEPENRLVARQLAKAWEEKLIDEKQLQEEYQRFLSQQSRLLTEDEITLIRQLSKDIPALWSSNETTNSQRKEIVRQIVSRIVVQAEGRTEKVNIEVEWVGGHLTHAVFFRPVGKLCDLSYYPQLCKRIKALSSQGYKAAAIAEQLNQEGFQPAKRQRRFSTQSIQSLMRRLDVSRPRRAAVSKPPLPTDQWWLSDLANTLDMPAVTLYNWLQKGWVQGKQETFSNNRWIVYASPTELMRLKQLRQQLKQENWPSQESVISLFTPTSIEGI</sequence>
<dbReference type="PROSITE" id="PS51737">
    <property type="entry name" value="RECOMBINASE_DNA_BIND"/>
    <property type="match status" value="1"/>
</dbReference>
<dbReference type="PANTHER" id="PTHR30461">
    <property type="entry name" value="DNA-INVERTASE FROM LAMBDOID PROPHAGE"/>
    <property type="match status" value="1"/>
</dbReference>
<reference evidence="3 4" key="1">
    <citation type="submission" date="2015-09" db="EMBL/GenBank/DDBJ databases">
        <title>Identification and resolution of microdiversity through metagenomic sequencing of parallel consortia.</title>
        <authorList>
            <person name="Nelson W.C."/>
            <person name="Romine M.F."/>
            <person name="Lindemann S.R."/>
        </authorList>
    </citation>
    <scope>NUCLEOTIDE SEQUENCE [LARGE SCALE GENOMIC DNA]</scope>
    <source>
        <strain evidence="3">Ana</strain>
    </source>
</reference>
<gene>
    <name evidence="3" type="ORF">HLUCCA11_24325</name>
</gene>
<dbReference type="InterPro" id="IPR006119">
    <property type="entry name" value="Resolv_N"/>
</dbReference>